<proteinExistence type="predicted"/>
<dbReference type="AlphaFoldDB" id="A0A8K0CNS0"/>
<accession>A0A8K0CNS0</accession>
<organism evidence="2 3">
    <name type="scientific">Ignelater luminosus</name>
    <name type="common">Cucubano</name>
    <name type="synonym">Pyrophorus luminosus</name>
    <dbReference type="NCBI Taxonomy" id="2038154"/>
    <lineage>
        <taxon>Eukaryota</taxon>
        <taxon>Metazoa</taxon>
        <taxon>Ecdysozoa</taxon>
        <taxon>Arthropoda</taxon>
        <taxon>Hexapoda</taxon>
        <taxon>Insecta</taxon>
        <taxon>Pterygota</taxon>
        <taxon>Neoptera</taxon>
        <taxon>Endopterygota</taxon>
        <taxon>Coleoptera</taxon>
        <taxon>Polyphaga</taxon>
        <taxon>Elateriformia</taxon>
        <taxon>Elateroidea</taxon>
        <taxon>Elateridae</taxon>
        <taxon>Agrypninae</taxon>
        <taxon>Pyrophorini</taxon>
        <taxon>Ignelater</taxon>
    </lineage>
</organism>
<feature type="non-terminal residue" evidence="2">
    <location>
        <position position="1"/>
    </location>
</feature>
<feature type="compositionally biased region" description="Basic and acidic residues" evidence="1">
    <location>
        <begin position="161"/>
        <end position="170"/>
    </location>
</feature>
<feature type="compositionally biased region" description="Basic and acidic residues" evidence="1">
    <location>
        <begin position="130"/>
        <end position="140"/>
    </location>
</feature>
<name>A0A8K0CNS0_IGNLU</name>
<protein>
    <submittedName>
        <fullName evidence="2">Uncharacterized protein</fullName>
    </submittedName>
</protein>
<dbReference type="EMBL" id="VTPC01081623">
    <property type="protein sequence ID" value="KAF2887823.1"/>
    <property type="molecule type" value="Genomic_DNA"/>
</dbReference>
<keyword evidence="3" id="KW-1185">Reference proteome</keyword>
<evidence type="ECO:0000256" key="1">
    <source>
        <dbReference type="SAM" id="MobiDB-lite"/>
    </source>
</evidence>
<feature type="region of interest" description="Disordered" evidence="1">
    <location>
        <begin position="130"/>
        <end position="170"/>
    </location>
</feature>
<evidence type="ECO:0000313" key="2">
    <source>
        <dbReference type="EMBL" id="KAF2887823.1"/>
    </source>
</evidence>
<evidence type="ECO:0000313" key="3">
    <source>
        <dbReference type="Proteomes" id="UP000801492"/>
    </source>
</evidence>
<gene>
    <name evidence="2" type="ORF">ILUMI_18349</name>
</gene>
<reference evidence="2" key="1">
    <citation type="submission" date="2019-08" db="EMBL/GenBank/DDBJ databases">
        <title>The genome of the North American firefly Photinus pyralis.</title>
        <authorList>
            <consortium name="Photinus pyralis genome working group"/>
            <person name="Fallon T.R."/>
            <person name="Sander Lower S.E."/>
            <person name="Weng J.-K."/>
        </authorList>
    </citation>
    <scope>NUCLEOTIDE SEQUENCE</scope>
    <source>
        <strain evidence="2">TRF0915ILg1</strain>
        <tissue evidence="2">Whole body</tissue>
    </source>
</reference>
<dbReference type="Proteomes" id="UP000801492">
    <property type="component" value="Unassembled WGS sequence"/>
</dbReference>
<sequence length="186" mass="21104">LMRDMKDGKAAGVVGMPVELLKYLQQVDLRELTALGNREWLEETAAVFNARQPDKSVSLTYIGKLVTKVEETESMASKKKVGPRVLGEVTPIKVLGHLAATSASSVIFTEWRKIDFRDKCMKRDLQAKIKKRDRETDSRLKREKQQHKKRRAGNGLQLGPRQEKLEDENKLNAAVLHLTVNGQRTK</sequence>
<comment type="caution">
    <text evidence="2">The sequence shown here is derived from an EMBL/GenBank/DDBJ whole genome shotgun (WGS) entry which is preliminary data.</text>
</comment>
<feature type="compositionally biased region" description="Basic residues" evidence="1">
    <location>
        <begin position="141"/>
        <end position="152"/>
    </location>
</feature>